<keyword evidence="6 8" id="KW-0129">CBS domain</keyword>
<keyword evidence="3 9" id="KW-0812">Transmembrane</keyword>
<keyword evidence="2" id="KW-1003">Cell membrane</keyword>
<dbReference type="InterPro" id="IPR036318">
    <property type="entry name" value="FAD-bd_PCMH-like_sf"/>
</dbReference>
<comment type="caution">
    <text evidence="13">The sequence shown here is derived from an EMBL/GenBank/DDBJ whole genome shotgun (WGS) entry which is preliminary data.</text>
</comment>
<accession>A0A261S154</accession>
<dbReference type="InterPro" id="IPR005170">
    <property type="entry name" value="Transptr-assoc_dom"/>
</dbReference>
<organism evidence="13 14">
    <name type="scientific">Bordetella genomosp. 10</name>
    <dbReference type="NCBI Taxonomy" id="1416804"/>
    <lineage>
        <taxon>Bacteria</taxon>
        <taxon>Pseudomonadati</taxon>
        <taxon>Pseudomonadota</taxon>
        <taxon>Betaproteobacteria</taxon>
        <taxon>Burkholderiales</taxon>
        <taxon>Alcaligenaceae</taxon>
        <taxon>Bordetella</taxon>
    </lineage>
</organism>
<dbReference type="InterPro" id="IPR051676">
    <property type="entry name" value="UPF0053_domain"/>
</dbReference>
<keyword evidence="5 9" id="KW-1133">Transmembrane helix</keyword>
<dbReference type="SMART" id="SM00116">
    <property type="entry name" value="CBS"/>
    <property type="match status" value="2"/>
</dbReference>
<dbReference type="InterPro" id="IPR046342">
    <property type="entry name" value="CBS_dom_sf"/>
</dbReference>
<dbReference type="SMART" id="SM01091">
    <property type="entry name" value="CorC_HlyC"/>
    <property type="match status" value="1"/>
</dbReference>
<evidence type="ECO:0000256" key="10">
    <source>
        <dbReference type="SAM" id="Phobius"/>
    </source>
</evidence>
<feature type="domain" description="CBS" evidence="11">
    <location>
        <begin position="259"/>
        <end position="319"/>
    </location>
</feature>
<feature type="domain" description="CBS" evidence="11">
    <location>
        <begin position="324"/>
        <end position="380"/>
    </location>
</feature>
<dbReference type="InterPro" id="IPR002550">
    <property type="entry name" value="CNNM"/>
</dbReference>
<evidence type="ECO:0000256" key="6">
    <source>
        <dbReference type="ARBA" id="ARBA00023122"/>
    </source>
</evidence>
<dbReference type="Gene3D" id="3.10.580.10">
    <property type="entry name" value="CBS-domain"/>
    <property type="match status" value="1"/>
</dbReference>
<feature type="domain" description="CNNM transmembrane" evidence="12">
    <location>
        <begin position="38"/>
        <end position="240"/>
    </location>
</feature>
<dbReference type="Pfam" id="PF01595">
    <property type="entry name" value="CNNM"/>
    <property type="match status" value="1"/>
</dbReference>
<evidence type="ECO:0000256" key="2">
    <source>
        <dbReference type="ARBA" id="ARBA00022475"/>
    </source>
</evidence>
<reference evidence="14" key="1">
    <citation type="submission" date="2017-05" db="EMBL/GenBank/DDBJ databases">
        <title>Complete and WGS of Bordetella genogroups.</title>
        <authorList>
            <person name="Spilker T."/>
            <person name="Lipuma J."/>
        </authorList>
    </citation>
    <scope>NUCLEOTIDE SEQUENCE [LARGE SCALE GENOMIC DNA]</scope>
    <source>
        <strain evidence="14">AU16122</strain>
    </source>
</reference>
<protein>
    <recommendedName>
        <fullName evidence="15">Hemolysin</fullName>
    </recommendedName>
</protein>
<keyword evidence="14" id="KW-1185">Reference proteome</keyword>
<evidence type="ECO:0000256" key="7">
    <source>
        <dbReference type="ARBA" id="ARBA00023136"/>
    </source>
</evidence>
<dbReference type="SUPFAM" id="SSF56176">
    <property type="entry name" value="FAD-binding/transporter-associated domain-like"/>
    <property type="match status" value="1"/>
</dbReference>
<evidence type="ECO:0000256" key="8">
    <source>
        <dbReference type="PROSITE-ProRule" id="PRU00703"/>
    </source>
</evidence>
<feature type="transmembrane region" description="Helical" evidence="10">
    <location>
        <begin position="175"/>
        <end position="198"/>
    </location>
</feature>
<dbReference type="AlphaFoldDB" id="A0A261S154"/>
<dbReference type="Proteomes" id="UP000216020">
    <property type="component" value="Unassembled WGS sequence"/>
</dbReference>
<dbReference type="CDD" id="cd04590">
    <property type="entry name" value="CBS_pair_CorC_HlyC_assoc"/>
    <property type="match status" value="1"/>
</dbReference>
<feature type="transmembrane region" description="Helical" evidence="10">
    <location>
        <begin position="42"/>
        <end position="68"/>
    </location>
</feature>
<dbReference type="OrthoDB" id="9798188at2"/>
<dbReference type="PROSITE" id="PS51846">
    <property type="entry name" value="CNNM"/>
    <property type="match status" value="1"/>
</dbReference>
<dbReference type="InterPro" id="IPR016169">
    <property type="entry name" value="FAD-bd_PCMH_sub2"/>
</dbReference>
<keyword evidence="7 9" id="KW-0472">Membrane</keyword>
<evidence type="ECO:0000259" key="11">
    <source>
        <dbReference type="PROSITE" id="PS51371"/>
    </source>
</evidence>
<evidence type="ECO:0000256" key="4">
    <source>
        <dbReference type="ARBA" id="ARBA00022737"/>
    </source>
</evidence>
<dbReference type="GO" id="GO:0005886">
    <property type="term" value="C:plasma membrane"/>
    <property type="evidence" value="ECO:0007669"/>
    <property type="project" value="UniProtKB-SubCell"/>
</dbReference>
<dbReference type="PANTHER" id="PTHR43099">
    <property type="entry name" value="UPF0053 PROTEIN YRKA"/>
    <property type="match status" value="1"/>
</dbReference>
<dbReference type="InterPro" id="IPR044751">
    <property type="entry name" value="Ion_transp-like_CBS"/>
</dbReference>
<proteinExistence type="predicted"/>
<evidence type="ECO:0000313" key="14">
    <source>
        <dbReference type="Proteomes" id="UP000216020"/>
    </source>
</evidence>
<dbReference type="PANTHER" id="PTHR43099:SF5">
    <property type="entry name" value="HLYC_CORC FAMILY TRANSPORTER"/>
    <property type="match status" value="1"/>
</dbReference>
<evidence type="ECO:0000259" key="12">
    <source>
        <dbReference type="PROSITE" id="PS51846"/>
    </source>
</evidence>
<dbReference type="InterPro" id="IPR000644">
    <property type="entry name" value="CBS_dom"/>
</dbReference>
<evidence type="ECO:0000256" key="3">
    <source>
        <dbReference type="ARBA" id="ARBA00022692"/>
    </source>
</evidence>
<feature type="transmembrane region" description="Helical" evidence="10">
    <location>
        <begin position="140"/>
        <end position="163"/>
    </location>
</feature>
<evidence type="ECO:0000313" key="13">
    <source>
        <dbReference type="EMBL" id="OZI30550.1"/>
    </source>
</evidence>
<name>A0A261S154_9BORD</name>
<dbReference type="GO" id="GO:0050660">
    <property type="term" value="F:flavin adenine dinucleotide binding"/>
    <property type="evidence" value="ECO:0007669"/>
    <property type="project" value="InterPro"/>
</dbReference>
<evidence type="ECO:0008006" key="15">
    <source>
        <dbReference type="Google" id="ProtNLM"/>
    </source>
</evidence>
<sequence>MPSPGRSSYHQRNRRAYTFPSSSGARPARCVAPMPLSGSLAMFFYIGLFVLLLAVTAFFNVAELALVASRPERLQTQSAAHGAAARVQALKEEPGAFLATTQSGVTMASILAGTFCVVAFEHAFAQAAAMLGADAANGYVQPLASLLAVVLTTYLTLVLGELLPKRLALSAPERCALLALPLVRLSMGVFRPFIWALLWSTDGVLRVLGVRDWRGPQTTEEEIRYVIASGVQSGVLRHAEHDMMESILQLGSRSVRTIMTSRQELEWVDQEMPREEAIERIAHSPCSKLVVTSGRDLDHPVGVVAKKDFLRQYLAEQSMALAPLLTPPVFVPDTATVMTVLNKLKHARAQMLFVVDEFGTLMGIVTLTDVLEALAGDVPELERDERGAQDVKRQSDGSYLVPGTMPADDLAEFLSLRDAEAPGYKTVAGLILSKLRRLPQAGEHVTVDGWRLEIVRVDGRTIQAVRLVPPAGAPAAAAAGSPAGTRR</sequence>
<comment type="subcellular location">
    <subcellularLocation>
        <location evidence="1">Cell membrane</location>
        <topology evidence="1">Multi-pass membrane protein</topology>
    </subcellularLocation>
</comment>
<keyword evidence="4" id="KW-0677">Repeat</keyword>
<dbReference type="PROSITE" id="PS51371">
    <property type="entry name" value="CBS"/>
    <property type="match status" value="2"/>
</dbReference>
<dbReference type="Gene3D" id="3.30.465.10">
    <property type="match status" value="1"/>
</dbReference>
<evidence type="ECO:0000256" key="9">
    <source>
        <dbReference type="PROSITE-ProRule" id="PRU01193"/>
    </source>
</evidence>
<dbReference type="EMBL" id="NEVM01000005">
    <property type="protein sequence ID" value="OZI30550.1"/>
    <property type="molecule type" value="Genomic_DNA"/>
</dbReference>
<dbReference type="SUPFAM" id="SSF54631">
    <property type="entry name" value="CBS-domain pair"/>
    <property type="match status" value="1"/>
</dbReference>
<gene>
    <name evidence="13" type="ORF">CAL29_21275</name>
</gene>
<evidence type="ECO:0000256" key="5">
    <source>
        <dbReference type="ARBA" id="ARBA00022989"/>
    </source>
</evidence>
<dbReference type="Pfam" id="PF03471">
    <property type="entry name" value="CorC_HlyC"/>
    <property type="match status" value="1"/>
</dbReference>
<evidence type="ECO:0000256" key="1">
    <source>
        <dbReference type="ARBA" id="ARBA00004651"/>
    </source>
</evidence>
<dbReference type="Pfam" id="PF00571">
    <property type="entry name" value="CBS"/>
    <property type="match status" value="2"/>
</dbReference>